<feature type="domain" description="AraC effector-binding" evidence="1">
    <location>
        <begin position="5"/>
        <end position="154"/>
    </location>
</feature>
<dbReference type="PANTHER" id="PTHR36444:SF2">
    <property type="entry name" value="TRANSCRIPTIONAL REGULATOR PROTEIN YOBU-RELATED"/>
    <property type="match status" value="1"/>
</dbReference>
<dbReference type="EMBL" id="AASE01000016">
    <property type="protein sequence ID" value="EAT58581.1"/>
    <property type="molecule type" value="Genomic_DNA"/>
</dbReference>
<protein>
    <submittedName>
        <fullName evidence="2">Transcription activator, effector binding</fullName>
    </submittedName>
</protein>
<dbReference type="Gene3D" id="3.20.80.10">
    <property type="entry name" value="Regulatory factor, effector binding domain"/>
    <property type="match status" value="1"/>
</dbReference>
<evidence type="ECO:0000259" key="1">
    <source>
        <dbReference type="SMART" id="SM00871"/>
    </source>
</evidence>
<dbReference type="AlphaFoldDB" id="Q0YQP0"/>
<evidence type="ECO:0000313" key="3">
    <source>
        <dbReference type="Proteomes" id="UP000004162"/>
    </source>
</evidence>
<name>Q0YQP0_9CHLB</name>
<dbReference type="Pfam" id="PF14526">
    <property type="entry name" value="Cass2"/>
    <property type="match status" value="1"/>
</dbReference>
<dbReference type="OrthoDB" id="8560232at2"/>
<dbReference type="InterPro" id="IPR029441">
    <property type="entry name" value="Cass2"/>
</dbReference>
<reference evidence="2 3" key="1">
    <citation type="submission" date="2006-07" db="EMBL/GenBank/DDBJ databases">
        <title>Annotation of the draft genome assembly of Chlorobium ferroxidans DSM 13031.</title>
        <authorList>
            <consortium name="US DOE Joint Genome Institute (JGI-ORNL)"/>
            <person name="Larimer F."/>
            <person name="Land M."/>
            <person name="Hauser L."/>
        </authorList>
    </citation>
    <scope>NUCLEOTIDE SEQUENCE [LARGE SCALE GENOMIC DNA]</scope>
    <source>
        <strain evidence="2 3">DSM 13031</strain>
    </source>
</reference>
<accession>Q0YQP0</accession>
<dbReference type="SUPFAM" id="SSF55136">
    <property type="entry name" value="Probable bacterial effector-binding domain"/>
    <property type="match status" value="1"/>
</dbReference>
<sequence>MPKIKPIRFAHGRPMLLGGLRCYHLYTESSRSIPEQWEAFRALGRIPGQTGSAFYGVMCGHDAGGIEYLCGVEVDSFAGLPSELGRMRILEEEYAVFGHSGQISTIRTTWERILHEWFPNGGYRSANKPDFEVYDQRFDTRTGSGDVEIWIAISNAGAPDA</sequence>
<dbReference type="RefSeq" id="WP_006366746.1">
    <property type="nucleotide sequence ID" value="NZ_AASE01000016.1"/>
</dbReference>
<dbReference type="PANTHER" id="PTHR36444">
    <property type="entry name" value="TRANSCRIPTIONAL REGULATOR PROTEIN YOBU-RELATED"/>
    <property type="match status" value="1"/>
</dbReference>
<keyword evidence="3" id="KW-1185">Reference proteome</keyword>
<dbReference type="InterPro" id="IPR011256">
    <property type="entry name" value="Reg_factor_effector_dom_sf"/>
</dbReference>
<dbReference type="InterPro" id="IPR053182">
    <property type="entry name" value="YobU-like_regulator"/>
</dbReference>
<proteinExistence type="predicted"/>
<dbReference type="Proteomes" id="UP000004162">
    <property type="component" value="Unassembled WGS sequence"/>
</dbReference>
<comment type="caution">
    <text evidence="2">The sequence shown here is derived from an EMBL/GenBank/DDBJ whole genome shotgun (WGS) entry which is preliminary data.</text>
</comment>
<gene>
    <name evidence="2" type="ORF">CferDRAFT_0501</name>
</gene>
<dbReference type="InterPro" id="IPR010499">
    <property type="entry name" value="AraC_E-bd"/>
</dbReference>
<organism evidence="2 3">
    <name type="scientific">Chlorobium ferrooxidans DSM 13031</name>
    <dbReference type="NCBI Taxonomy" id="377431"/>
    <lineage>
        <taxon>Bacteria</taxon>
        <taxon>Pseudomonadati</taxon>
        <taxon>Chlorobiota</taxon>
        <taxon>Chlorobiia</taxon>
        <taxon>Chlorobiales</taxon>
        <taxon>Chlorobiaceae</taxon>
        <taxon>Chlorobium/Pelodictyon group</taxon>
        <taxon>Chlorobium</taxon>
    </lineage>
</organism>
<evidence type="ECO:0000313" key="2">
    <source>
        <dbReference type="EMBL" id="EAT58581.1"/>
    </source>
</evidence>
<dbReference type="SMART" id="SM00871">
    <property type="entry name" value="AraC_E_bind"/>
    <property type="match status" value="1"/>
</dbReference>
<reference evidence="2 3" key="2">
    <citation type="submission" date="2006-07" db="EMBL/GenBank/DDBJ databases">
        <title>Sequencing of the draft genome and assembly of Chlorobium ferroxidans DSM 13031.</title>
        <authorList>
            <consortium name="US DOE Joint Genome Institute (JGI-PGF)"/>
            <person name="Copeland A."/>
            <person name="Lucas S."/>
            <person name="Lapidus A."/>
            <person name="Barry K."/>
            <person name="Glavina del Rio T."/>
            <person name="Dalin E."/>
            <person name="Tice H."/>
            <person name="Bruce D."/>
            <person name="Pitluck S."/>
            <person name="Richardson P."/>
        </authorList>
    </citation>
    <scope>NUCLEOTIDE SEQUENCE [LARGE SCALE GENOMIC DNA]</scope>
    <source>
        <strain evidence="2 3">DSM 13031</strain>
    </source>
</reference>